<feature type="compositionally biased region" description="Acidic residues" evidence="1">
    <location>
        <begin position="396"/>
        <end position="408"/>
    </location>
</feature>
<evidence type="ECO:0000313" key="4">
    <source>
        <dbReference type="Proteomes" id="UP001194696"/>
    </source>
</evidence>
<feature type="transmembrane region" description="Helical" evidence="2">
    <location>
        <begin position="234"/>
        <end position="253"/>
    </location>
</feature>
<keyword evidence="4" id="KW-1185">Reference proteome</keyword>
<evidence type="ECO:0000256" key="1">
    <source>
        <dbReference type="SAM" id="MobiDB-lite"/>
    </source>
</evidence>
<feature type="compositionally biased region" description="Low complexity" evidence="1">
    <location>
        <begin position="86"/>
        <end position="114"/>
    </location>
</feature>
<name>A0ABQ7JXU1_9FUNG</name>
<proteinExistence type="predicted"/>
<evidence type="ECO:0000256" key="2">
    <source>
        <dbReference type="SAM" id="Phobius"/>
    </source>
</evidence>
<dbReference type="EMBL" id="JAAAIM010000535">
    <property type="protein sequence ID" value="KAG0286894.1"/>
    <property type="molecule type" value="Genomic_DNA"/>
</dbReference>
<feature type="region of interest" description="Disordered" evidence="1">
    <location>
        <begin position="391"/>
        <end position="545"/>
    </location>
</feature>
<sequence>MSSYKTYSSHHSNSNHNNSSQHPYSSRSTSPSTTLSPPSPTNGSRGTGATAASAANHIDSQTPIYTIDYSHSAHSSTSGPIGAQRSASPSSPIGSPTSTLHSSNSNSRSNTFNSQKRTASPTMAFSNTPLPEPTRWKRVRLTVMRLATVERLQLLWGLLALLGTVSWISLLPAYSFRNGLGRGTFKDPSYTLFLVATVGTSFSAIWQSLCPFLIRQSQRALLPRIINHPSTQTATIVVSIVLTVLNFFSWIILASGGDTGAHTNCQIGPLADRPGYISQCQAVNVAIAVDAVVFLLWIPISVVIVCGTVERGLWWWGEDDGWAQGEAGVGGSNMMSEEEFDMKIGGGGSKRIKRRQTVFPTEEDQAEHPRMVMIQQPKPAFVTPIASQFRSTGGEFGDDLENGDDEELGNFTPSSYRRHHQQRQQQQRQRLQRKASTNSLSSRLSTFFGAGWGTDAMPPPSSSSSPTEPVPALPPMPAMPSQYAQENARNAAAAAAGNTGGNTVTASTRKKKDEEKKKEEEDEKAEEDVQLHGGSYESQWHSRWS</sequence>
<comment type="caution">
    <text evidence="3">The sequence shown here is derived from an EMBL/GenBank/DDBJ whole genome shotgun (WGS) entry which is preliminary data.</text>
</comment>
<accession>A0ABQ7JXU1</accession>
<feature type="transmembrane region" description="Helical" evidence="2">
    <location>
        <begin position="282"/>
        <end position="306"/>
    </location>
</feature>
<dbReference type="Proteomes" id="UP001194696">
    <property type="component" value="Unassembled WGS sequence"/>
</dbReference>
<keyword evidence="2" id="KW-1133">Transmembrane helix</keyword>
<keyword evidence="2" id="KW-0472">Membrane</keyword>
<gene>
    <name evidence="3" type="ORF">BGZ96_009092</name>
</gene>
<feature type="region of interest" description="Disordered" evidence="1">
    <location>
        <begin position="1"/>
        <end position="52"/>
    </location>
</feature>
<evidence type="ECO:0008006" key="5">
    <source>
        <dbReference type="Google" id="ProtNLM"/>
    </source>
</evidence>
<protein>
    <recommendedName>
        <fullName evidence="5">MARVEL domain-containing protein</fullName>
    </recommendedName>
</protein>
<feature type="transmembrane region" description="Helical" evidence="2">
    <location>
        <begin position="190"/>
        <end position="214"/>
    </location>
</feature>
<organism evidence="3 4">
    <name type="scientific">Linnemannia gamsii</name>
    <dbReference type="NCBI Taxonomy" id="64522"/>
    <lineage>
        <taxon>Eukaryota</taxon>
        <taxon>Fungi</taxon>
        <taxon>Fungi incertae sedis</taxon>
        <taxon>Mucoromycota</taxon>
        <taxon>Mortierellomycotina</taxon>
        <taxon>Mortierellomycetes</taxon>
        <taxon>Mortierellales</taxon>
        <taxon>Mortierellaceae</taxon>
        <taxon>Linnemannia</taxon>
    </lineage>
</organism>
<evidence type="ECO:0000313" key="3">
    <source>
        <dbReference type="EMBL" id="KAG0286894.1"/>
    </source>
</evidence>
<feature type="transmembrane region" description="Helical" evidence="2">
    <location>
        <begin position="154"/>
        <end position="170"/>
    </location>
</feature>
<feature type="compositionally biased region" description="Pro residues" evidence="1">
    <location>
        <begin position="468"/>
        <end position="478"/>
    </location>
</feature>
<feature type="compositionally biased region" description="Polar residues" evidence="1">
    <location>
        <begin position="115"/>
        <end position="129"/>
    </location>
</feature>
<feature type="compositionally biased region" description="Polar residues" evidence="1">
    <location>
        <begin position="434"/>
        <end position="445"/>
    </location>
</feature>
<feature type="compositionally biased region" description="Low complexity" evidence="1">
    <location>
        <begin position="487"/>
        <end position="506"/>
    </location>
</feature>
<reference evidence="3 4" key="1">
    <citation type="journal article" date="2020" name="Fungal Divers.">
        <title>Resolving the Mortierellaceae phylogeny through synthesis of multi-gene phylogenetics and phylogenomics.</title>
        <authorList>
            <person name="Vandepol N."/>
            <person name="Liber J."/>
            <person name="Desiro A."/>
            <person name="Na H."/>
            <person name="Kennedy M."/>
            <person name="Barry K."/>
            <person name="Grigoriev I.V."/>
            <person name="Miller A.N."/>
            <person name="O'Donnell K."/>
            <person name="Stajich J.E."/>
            <person name="Bonito G."/>
        </authorList>
    </citation>
    <scope>NUCLEOTIDE SEQUENCE [LARGE SCALE GENOMIC DNA]</scope>
    <source>
        <strain evidence="3 4">AD045</strain>
    </source>
</reference>
<feature type="compositionally biased region" description="Polar residues" evidence="1">
    <location>
        <begin position="536"/>
        <end position="545"/>
    </location>
</feature>
<feature type="region of interest" description="Disordered" evidence="1">
    <location>
        <begin position="70"/>
        <end position="131"/>
    </location>
</feature>
<keyword evidence="2" id="KW-0812">Transmembrane</keyword>